<dbReference type="RefSeq" id="WP_183371256.1">
    <property type="nucleotide sequence ID" value="NZ_BAABHL010000016.1"/>
</dbReference>
<evidence type="ECO:0000256" key="1">
    <source>
        <dbReference type="SAM" id="SignalP"/>
    </source>
</evidence>
<dbReference type="GO" id="GO:0043190">
    <property type="term" value="C:ATP-binding cassette (ABC) transporter complex"/>
    <property type="evidence" value="ECO:0007669"/>
    <property type="project" value="InterPro"/>
</dbReference>
<dbReference type="InterPro" id="IPR000914">
    <property type="entry name" value="SBP_5_dom"/>
</dbReference>
<comment type="caution">
    <text evidence="3">The sequence shown here is derived from an EMBL/GenBank/DDBJ whole genome shotgun (WGS) entry which is preliminary data.</text>
</comment>
<dbReference type="GO" id="GO:0015833">
    <property type="term" value="P:peptide transport"/>
    <property type="evidence" value="ECO:0007669"/>
    <property type="project" value="TreeGrafter"/>
</dbReference>
<dbReference type="Pfam" id="PF00496">
    <property type="entry name" value="SBP_bac_5"/>
    <property type="match status" value="1"/>
</dbReference>
<organism evidence="3 4">
    <name type="scientific">Gordonia humi</name>
    <dbReference type="NCBI Taxonomy" id="686429"/>
    <lineage>
        <taxon>Bacteria</taxon>
        <taxon>Bacillati</taxon>
        <taxon>Actinomycetota</taxon>
        <taxon>Actinomycetes</taxon>
        <taxon>Mycobacteriales</taxon>
        <taxon>Gordoniaceae</taxon>
        <taxon>Gordonia</taxon>
    </lineage>
</organism>
<name>A0A840EXH7_9ACTN</name>
<feature type="chain" id="PRO_5039719478" evidence="1">
    <location>
        <begin position="25"/>
        <end position="498"/>
    </location>
</feature>
<sequence length="498" mass="52907">MNRRTFLSSAAIAASMLGAASVLSACGSDERGPATRRVRVVAIGNPADALDPAGASAAATYIALYAVYESLAVIVDGEVQMQLAEAITPNDDASEWTIRLVSDARFSDGSPVTSRDVLASFAHYADSPTLGPFFTDVDLSATRAADDHTIALVLKRPRADLIMSMLAASSVVMKNGDPALRIGSGPFRVDQGSSAQGWSLARVDPDDGRSDVLSLQVSAVSEPQARTNAVTAGQAQFAVDLTPTAARQIQTHKNLRVDRTGPADSKALGVILNTRVAPFDDPEVRLAAKLTLDRKLLVDSVLQGFGTVGNDLLGLGLPTYPTDLPQRSRDVDRARAIFARKHVTRIPFTVAEVSSGVTAAAESMVRQFAEVGVTLDIRTADPASYFADMPSLFGQPMFVTYYVNRSTVSALPFVTGTDGFFNLSGFGGGSYDALLQRISAEVDESARQQLIDEAAKIVWSDSGEIIWGYQEVVNASVSDLHDVRIVQSVPVFGAASFE</sequence>
<keyword evidence="4" id="KW-1185">Reference proteome</keyword>
<dbReference type="EMBL" id="JACIFP010000001">
    <property type="protein sequence ID" value="MBB4136291.1"/>
    <property type="molecule type" value="Genomic_DNA"/>
</dbReference>
<dbReference type="Proteomes" id="UP000551501">
    <property type="component" value="Unassembled WGS sequence"/>
</dbReference>
<proteinExistence type="predicted"/>
<dbReference type="InterPro" id="IPR039424">
    <property type="entry name" value="SBP_5"/>
</dbReference>
<dbReference type="GO" id="GO:1904680">
    <property type="term" value="F:peptide transmembrane transporter activity"/>
    <property type="evidence" value="ECO:0007669"/>
    <property type="project" value="TreeGrafter"/>
</dbReference>
<gene>
    <name evidence="3" type="ORF">BKA16_002843</name>
</gene>
<keyword evidence="1" id="KW-0732">Signal</keyword>
<dbReference type="Gene3D" id="3.90.76.10">
    <property type="entry name" value="Dipeptide-binding Protein, Domain 1"/>
    <property type="match status" value="1"/>
</dbReference>
<evidence type="ECO:0000259" key="2">
    <source>
        <dbReference type="Pfam" id="PF00496"/>
    </source>
</evidence>
<dbReference type="GO" id="GO:0042597">
    <property type="term" value="C:periplasmic space"/>
    <property type="evidence" value="ECO:0007669"/>
    <property type="project" value="UniProtKB-ARBA"/>
</dbReference>
<dbReference type="InterPro" id="IPR030678">
    <property type="entry name" value="Peptide/Ni-bd"/>
</dbReference>
<evidence type="ECO:0000313" key="4">
    <source>
        <dbReference type="Proteomes" id="UP000551501"/>
    </source>
</evidence>
<dbReference type="PROSITE" id="PS51257">
    <property type="entry name" value="PROKAR_LIPOPROTEIN"/>
    <property type="match status" value="1"/>
</dbReference>
<dbReference type="PANTHER" id="PTHR30290">
    <property type="entry name" value="PERIPLASMIC BINDING COMPONENT OF ABC TRANSPORTER"/>
    <property type="match status" value="1"/>
</dbReference>
<feature type="domain" description="Solute-binding protein family 5" evidence="2">
    <location>
        <begin position="78"/>
        <end position="387"/>
    </location>
</feature>
<dbReference type="Gene3D" id="3.10.105.10">
    <property type="entry name" value="Dipeptide-binding Protein, Domain 3"/>
    <property type="match status" value="1"/>
</dbReference>
<protein>
    <submittedName>
        <fullName evidence="3">Peptide/nickel transport system substrate-binding protein</fullName>
    </submittedName>
</protein>
<accession>A0A840EXH7</accession>
<feature type="signal peptide" evidence="1">
    <location>
        <begin position="1"/>
        <end position="24"/>
    </location>
</feature>
<reference evidence="3 4" key="1">
    <citation type="submission" date="2020-08" db="EMBL/GenBank/DDBJ databases">
        <title>Sequencing the genomes of 1000 actinobacteria strains.</title>
        <authorList>
            <person name="Klenk H.-P."/>
        </authorList>
    </citation>
    <scope>NUCLEOTIDE SEQUENCE [LARGE SCALE GENOMIC DNA]</scope>
    <source>
        <strain evidence="3 4">DSM 45298</strain>
    </source>
</reference>
<dbReference type="Gene3D" id="3.40.190.10">
    <property type="entry name" value="Periplasmic binding protein-like II"/>
    <property type="match status" value="1"/>
</dbReference>
<dbReference type="PANTHER" id="PTHR30290:SF65">
    <property type="entry name" value="MONOACYL PHOSPHATIDYLINOSITOL TETRAMANNOSIDE-BINDING PROTEIN LPQW-RELATED"/>
    <property type="match status" value="1"/>
</dbReference>
<dbReference type="PIRSF" id="PIRSF002741">
    <property type="entry name" value="MppA"/>
    <property type="match status" value="1"/>
</dbReference>
<dbReference type="SUPFAM" id="SSF53850">
    <property type="entry name" value="Periplasmic binding protein-like II"/>
    <property type="match status" value="1"/>
</dbReference>
<evidence type="ECO:0000313" key="3">
    <source>
        <dbReference type="EMBL" id="MBB4136291.1"/>
    </source>
</evidence>
<dbReference type="AlphaFoldDB" id="A0A840EXH7"/>